<evidence type="ECO:0000256" key="2">
    <source>
        <dbReference type="SAM" id="SignalP"/>
    </source>
</evidence>
<dbReference type="InterPro" id="IPR027039">
    <property type="entry name" value="Crtac1"/>
</dbReference>
<feature type="chain" id="PRO_5013111755" evidence="2">
    <location>
        <begin position="27"/>
        <end position="567"/>
    </location>
</feature>
<dbReference type="EMBL" id="CP017641">
    <property type="protein sequence ID" value="APZ95987.1"/>
    <property type="molecule type" value="Genomic_DNA"/>
</dbReference>
<dbReference type="InterPro" id="IPR011519">
    <property type="entry name" value="UnbV_ASPIC"/>
</dbReference>
<evidence type="ECO:0000313" key="4">
    <source>
        <dbReference type="EMBL" id="APZ95987.1"/>
    </source>
</evidence>
<feature type="signal peptide" evidence="2">
    <location>
        <begin position="1"/>
        <end position="26"/>
    </location>
</feature>
<keyword evidence="1 2" id="KW-0732">Signal</keyword>
<evidence type="ECO:0000259" key="3">
    <source>
        <dbReference type="Pfam" id="PF07593"/>
    </source>
</evidence>
<dbReference type="Gene3D" id="2.130.10.130">
    <property type="entry name" value="Integrin alpha, N-terminal"/>
    <property type="match status" value="2"/>
</dbReference>
<dbReference type="PANTHER" id="PTHR16026:SF0">
    <property type="entry name" value="CARTILAGE ACIDIC PROTEIN 1"/>
    <property type="match status" value="1"/>
</dbReference>
<dbReference type="PANTHER" id="PTHR16026">
    <property type="entry name" value="CARTILAGE ACIDIC PROTEIN 1"/>
    <property type="match status" value="1"/>
</dbReference>
<sequence length="567" mass="60342" precursor="true">MLNAQTTKWISALVVIVLMGSGTAESADVKFADVASELGVRFVHSSPQSPLRHIHLTMGSGVGVADFDRDGWPDLYFAQGQPWDEGHVAESGAVDELFRNQLFRAERKAFSQVADFTTVASGAFGMGVAVGDSNNDGFPDLYVSRFGADWLLLNNGDGTFSKSAASLPNSTAGYCASCTWTEVNGDGVPDLFITRYVRISESEYPVCADTATGLPIVCQPQKYAALSDVLLVGDGYGEFADSSEASGLNSVSAAPGLAVVSHDCDSDGDLDILVANDAVPNHLWINDGTGQFEESGLIAGVAVNSKGLREAGMGIAVGDATGNGRADFVVTNYFAETNTFYRNEGYGLFHDVSDEIGVGAPSRSRLAFGVNFLDADGDGDLDLFVANGHIHDRLQELGRNIPYRQPPQLLTFDAGRYTDVSESVGTTFQKPRLGRGSATLDFNRDGRTDVIMTDLGGSPALFQNQTPQLGRQVRIRIVGRTAARDAVSTRVKFLAGEMALGVRFVDGSSSYLSTSEQVITFSAAPPSQVDRVEVQWPTGSVQTVAISPTTTEVTVVEGVEQPFAMSQ</sequence>
<dbReference type="KEGG" id="fmr:Fuma_05650"/>
<organism evidence="4 5">
    <name type="scientific">Fuerstiella marisgermanici</name>
    <dbReference type="NCBI Taxonomy" id="1891926"/>
    <lineage>
        <taxon>Bacteria</taxon>
        <taxon>Pseudomonadati</taxon>
        <taxon>Planctomycetota</taxon>
        <taxon>Planctomycetia</taxon>
        <taxon>Planctomycetales</taxon>
        <taxon>Planctomycetaceae</taxon>
        <taxon>Fuerstiella</taxon>
    </lineage>
</organism>
<feature type="domain" description="ASPIC/UnbV" evidence="3">
    <location>
        <begin position="489"/>
        <end position="549"/>
    </location>
</feature>
<name>A0A1P8WPJ8_9PLAN</name>
<dbReference type="AlphaFoldDB" id="A0A1P8WPJ8"/>
<dbReference type="InterPro" id="IPR013517">
    <property type="entry name" value="FG-GAP"/>
</dbReference>
<proteinExistence type="predicted"/>
<accession>A0A1P8WPJ8</accession>
<dbReference type="RefSeq" id="WP_077027073.1">
    <property type="nucleotide sequence ID" value="NZ_CP017641.1"/>
</dbReference>
<evidence type="ECO:0000313" key="5">
    <source>
        <dbReference type="Proteomes" id="UP000187735"/>
    </source>
</evidence>
<dbReference type="OrthoDB" id="5287961at2"/>
<reference evidence="4 5" key="1">
    <citation type="journal article" date="2016" name="Front. Microbiol.">
        <title>Fuerstia marisgermanicae gen. nov., sp. nov., an Unusual Member of the Phylum Planctomycetes from the German Wadden Sea.</title>
        <authorList>
            <person name="Kohn T."/>
            <person name="Heuer A."/>
            <person name="Jogler M."/>
            <person name="Vollmers J."/>
            <person name="Boedeker C."/>
            <person name="Bunk B."/>
            <person name="Rast P."/>
            <person name="Borchert D."/>
            <person name="Glockner I."/>
            <person name="Freese H.M."/>
            <person name="Klenk H.P."/>
            <person name="Overmann J."/>
            <person name="Kaster A.K."/>
            <person name="Rohde M."/>
            <person name="Wiegand S."/>
            <person name="Jogler C."/>
        </authorList>
    </citation>
    <scope>NUCLEOTIDE SEQUENCE [LARGE SCALE GENOMIC DNA]</scope>
    <source>
        <strain evidence="4 5">NH11</strain>
    </source>
</reference>
<keyword evidence="5" id="KW-1185">Reference proteome</keyword>
<dbReference type="STRING" id="1891926.Fuma_05650"/>
<dbReference type="Pfam" id="PF07593">
    <property type="entry name" value="UnbV_ASPIC"/>
    <property type="match status" value="1"/>
</dbReference>
<dbReference type="Proteomes" id="UP000187735">
    <property type="component" value="Chromosome"/>
</dbReference>
<dbReference type="InterPro" id="IPR028994">
    <property type="entry name" value="Integrin_alpha_N"/>
</dbReference>
<dbReference type="SUPFAM" id="SSF69318">
    <property type="entry name" value="Integrin alpha N-terminal domain"/>
    <property type="match status" value="1"/>
</dbReference>
<evidence type="ECO:0000256" key="1">
    <source>
        <dbReference type="ARBA" id="ARBA00022729"/>
    </source>
</evidence>
<dbReference type="Pfam" id="PF13517">
    <property type="entry name" value="FG-GAP_3"/>
    <property type="match status" value="2"/>
</dbReference>
<gene>
    <name evidence="4" type="ORF">Fuma_05650</name>
</gene>
<protein>
    <submittedName>
        <fullName evidence="4">FG-GAP repeat</fullName>
    </submittedName>
</protein>